<evidence type="ECO:0000256" key="2">
    <source>
        <dbReference type="ARBA" id="ARBA00008320"/>
    </source>
</evidence>
<dbReference type="Proteomes" id="UP000272942">
    <property type="component" value="Unassembled WGS sequence"/>
</dbReference>
<evidence type="ECO:0000313" key="9">
    <source>
        <dbReference type="WBParaSite" id="ECPE_0000147301-mRNA-1"/>
    </source>
</evidence>
<name>A0A183A3D8_9TREM</name>
<evidence type="ECO:0000256" key="1">
    <source>
        <dbReference type="ARBA" id="ARBA00004123"/>
    </source>
</evidence>
<evidence type="ECO:0000313" key="8">
    <source>
        <dbReference type="Proteomes" id="UP000272942"/>
    </source>
</evidence>
<organism evidence="9">
    <name type="scientific">Echinostoma caproni</name>
    <dbReference type="NCBI Taxonomy" id="27848"/>
    <lineage>
        <taxon>Eukaryota</taxon>
        <taxon>Metazoa</taxon>
        <taxon>Spiralia</taxon>
        <taxon>Lophotrochozoa</taxon>
        <taxon>Platyhelminthes</taxon>
        <taxon>Trematoda</taxon>
        <taxon>Digenea</taxon>
        <taxon>Plagiorchiida</taxon>
        <taxon>Echinostomata</taxon>
        <taxon>Echinostomatoidea</taxon>
        <taxon>Echinostomatidae</taxon>
        <taxon>Echinostoma</taxon>
    </lineage>
</organism>
<dbReference type="GO" id="GO:0031515">
    <property type="term" value="C:tRNA (m1A) methyltransferase complex"/>
    <property type="evidence" value="ECO:0007669"/>
    <property type="project" value="InterPro"/>
</dbReference>
<protein>
    <recommendedName>
        <fullName evidence="3">tRNA (adenine(58)-N(1))-methyltransferase non-catalytic subunit TRM6</fullName>
    </recommendedName>
    <alternativeName>
        <fullName evidence="6">tRNA(m1A58)-methyltransferase subunit TRM6</fullName>
    </alternativeName>
</protein>
<evidence type="ECO:0000256" key="3">
    <source>
        <dbReference type="ARBA" id="ARBA00021704"/>
    </source>
</evidence>
<accession>A0A183A3D8</accession>
<dbReference type="GO" id="GO:0005634">
    <property type="term" value="C:nucleus"/>
    <property type="evidence" value="ECO:0007669"/>
    <property type="project" value="UniProtKB-SubCell"/>
</dbReference>
<comment type="similarity">
    <text evidence="2">Belongs to the TRM6/GCD10 family.</text>
</comment>
<evidence type="ECO:0000256" key="6">
    <source>
        <dbReference type="ARBA" id="ARBA00032319"/>
    </source>
</evidence>
<reference evidence="9" key="1">
    <citation type="submission" date="2016-06" db="UniProtKB">
        <authorList>
            <consortium name="WormBaseParasite"/>
        </authorList>
    </citation>
    <scope>IDENTIFICATION</scope>
</reference>
<dbReference type="Pfam" id="PF04189">
    <property type="entry name" value="Gcd10p"/>
    <property type="match status" value="1"/>
</dbReference>
<gene>
    <name evidence="7" type="ORF">ECPE_LOCUS1473</name>
</gene>
<dbReference type="GO" id="GO:0030488">
    <property type="term" value="P:tRNA methylation"/>
    <property type="evidence" value="ECO:0007669"/>
    <property type="project" value="InterPro"/>
</dbReference>
<dbReference type="PANTHER" id="PTHR12945:SF0">
    <property type="entry name" value="TRNA (ADENINE(58)-N(1))-METHYLTRANSFERASE NON-CATALYTIC SUBUNIT TRM6"/>
    <property type="match status" value="1"/>
</dbReference>
<keyword evidence="4" id="KW-0819">tRNA processing</keyword>
<keyword evidence="5" id="KW-0539">Nucleus</keyword>
<reference evidence="7 8" key="2">
    <citation type="submission" date="2018-11" db="EMBL/GenBank/DDBJ databases">
        <authorList>
            <consortium name="Pathogen Informatics"/>
        </authorList>
    </citation>
    <scope>NUCLEOTIDE SEQUENCE [LARGE SCALE GENOMIC DNA]</scope>
    <source>
        <strain evidence="7 8">Egypt</strain>
    </source>
</reference>
<dbReference type="InterPro" id="IPR017423">
    <property type="entry name" value="TRM6"/>
</dbReference>
<evidence type="ECO:0000256" key="5">
    <source>
        <dbReference type="ARBA" id="ARBA00023242"/>
    </source>
</evidence>
<evidence type="ECO:0000256" key="4">
    <source>
        <dbReference type="ARBA" id="ARBA00022694"/>
    </source>
</evidence>
<dbReference type="AlphaFoldDB" id="A0A183A3D8"/>
<dbReference type="WBParaSite" id="ECPE_0000147301-mRNA-1">
    <property type="protein sequence ID" value="ECPE_0000147301-mRNA-1"/>
    <property type="gene ID" value="ECPE_0000147301"/>
</dbReference>
<dbReference type="EMBL" id="UZAN01009640">
    <property type="protein sequence ID" value="VDP39603.1"/>
    <property type="molecule type" value="Genomic_DNA"/>
</dbReference>
<dbReference type="OrthoDB" id="10254665at2759"/>
<proteinExistence type="inferred from homology"/>
<keyword evidence="8" id="KW-1185">Reference proteome</keyword>
<sequence>MVILRGLRFDTLCHILTYANVHAGSTVLLAETCAGLILGAVLERLGPAEFGGSVIQFFHGSAPPRPEMNPVAADAYEAQVHSVAYRDVIPLLTNGSVLLNAPSTAVPEEQSMCDENFRTTMLNGCMFS</sequence>
<comment type="subcellular location">
    <subcellularLocation>
        <location evidence="1">Nucleus</location>
    </subcellularLocation>
</comment>
<evidence type="ECO:0000313" key="7">
    <source>
        <dbReference type="EMBL" id="VDP39603.1"/>
    </source>
</evidence>
<dbReference type="PANTHER" id="PTHR12945">
    <property type="entry name" value="TRANSLATION INITIATION FACTOR EIF3-RELATED"/>
    <property type="match status" value="1"/>
</dbReference>